<keyword evidence="1" id="KW-0675">Receptor</keyword>
<evidence type="ECO:0000313" key="2">
    <source>
        <dbReference type="Proteomes" id="UP000198211"/>
    </source>
</evidence>
<accession>A0A225V777</accession>
<reference evidence="2" key="1">
    <citation type="submission" date="2017-03" db="EMBL/GenBank/DDBJ databases">
        <title>Phytopthora megakarya and P. palmivora, two closely related causual agents of cacao black pod achieved similar genome size and gene model numbers by different mechanisms.</title>
        <authorList>
            <person name="Ali S."/>
            <person name="Shao J."/>
            <person name="Larry D.J."/>
            <person name="Kronmiller B."/>
            <person name="Shen D."/>
            <person name="Strem M.D."/>
            <person name="Melnick R.L."/>
            <person name="Guiltinan M.J."/>
            <person name="Tyler B.M."/>
            <person name="Meinhardt L.W."/>
            <person name="Bailey B.A."/>
        </authorList>
    </citation>
    <scope>NUCLEOTIDE SEQUENCE [LARGE SCALE GENOMIC DNA]</scope>
    <source>
        <strain evidence="2">zdho120</strain>
    </source>
</reference>
<comment type="caution">
    <text evidence="1">The sequence shown here is derived from an EMBL/GenBank/DDBJ whole genome shotgun (WGS) entry which is preliminary data.</text>
</comment>
<keyword evidence="2" id="KW-1185">Reference proteome</keyword>
<dbReference type="EMBL" id="NBNE01007013">
    <property type="protein sequence ID" value="OWZ01215.1"/>
    <property type="molecule type" value="Genomic_DNA"/>
</dbReference>
<protein>
    <submittedName>
        <fullName evidence="1">Transforming growth factor-beta receptor type I</fullName>
    </submittedName>
</protein>
<dbReference type="Proteomes" id="UP000198211">
    <property type="component" value="Unassembled WGS sequence"/>
</dbReference>
<gene>
    <name evidence="1" type="ORF">PHMEG_00027450</name>
</gene>
<proteinExistence type="predicted"/>
<dbReference type="AlphaFoldDB" id="A0A225V777"/>
<sequence>MAEIRKHVSSFRKIVAYFNKSAEGKDKLKELQQAPVPLTVIADVAMRWNSTHQMLRRLLGLRPVLQEFFVYVQMTTGKEEFSDLKLARPTAGANVVDFDPNSSVEMGSDDDDDFEQELLECGRDTPVLEAAEDLSLRETVKTELKV</sequence>
<organism evidence="1 2">
    <name type="scientific">Phytophthora megakarya</name>
    <dbReference type="NCBI Taxonomy" id="4795"/>
    <lineage>
        <taxon>Eukaryota</taxon>
        <taxon>Sar</taxon>
        <taxon>Stramenopiles</taxon>
        <taxon>Oomycota</taxon>
        <taxon>Peronosporomycetes</taxon>
        <taxon>Peronosporales</taxon>
        <taxon>Peronosporaceae</taxon>
        <taxon>Phytophthora</taxon>
    </lineage>
</organism>
<dbReference type="OrthoDB" id="1607513at2759"/>
<name>A0A225V777_9STRA</name>
<evidence type="ECO:0000313" key="1">
    <source>
        <dbReference type="EMBL" id="OWZ01215.1"/>
    </source>
</evidence>